<evidence type="ECO:0000313" key="1">
    <source>
        <dbReference type="EnsemblPlants" id="cds.evm.model.ctgX7.9"/>
    </source>
</evidence>
<proteinExistence type="predicted"/>
<organism evidence="1 2">
    <name type="scientific">Cannabis sativa</name>
    <name type="common">Hemp</name>
    <name type="synonym">Marijuana</name>
    <dbReference type="NCBI Taxonomy" id="3483"/>
    <lineage>
        <taxon>Eukaryota</taxon>
        <taxon>Viridiplantae</taxon>
        <taxon>Streptophyta</taxon>
        <taxon>Embryophyta</taxon>
        <taxon>Tracheophyta</taxon>
        <taxon>Spermatophyta</taxon>
        <taxon>Magnoliopsida</taxon>
        <taxon>eudicotyledons</taxon>
        <taxon>Gunneridae</taxon>
        <taxon>Pentapetalae</taxon>
        <taxon>rosids</taxon>
        <taxon>fabids</taxon>
        <taxon>Rosales</taxon>
        <taxon>Cannabaceae</taxon>
        <taxon>Cannabis</taxon>
    </lineage>
</organism>
<dbReference type="Gramene" id="evm.model.ctgX7.9">
    <property type="protein sequence ID" value="cds.evm.model.ctgX7.9"/>
    <property type="gene ID" value="evm.TU.ctgX7.9"/>
</dbReference>
<protein>
    <submittedName>
        <fullName evidence="1">Uncharacterized protein</fullName>
    </submittedName>
</protein>
<reference evidence="1" key="1">
    <citation type="submission" date="2021-03" db="UniProtKB">
        <authorList>
            <consortium name="EnsemblPlants"/>
        </authorList>
    </citation>
    <scope>IDENTIFICATION</scope>
</reference>
<dbReference type="AlphaFoldDB" id="A0A803QSN8"/>
<keyword evidence="2" id="KW-1185">Reference proteome</keyword>
<name>A0A803QSN8_CANSA</name>
<accession>A0A803QSN8</accession>
<dbReference type="Proteomes" id="UP000596661">
    <property type="component" value="Unassembled WGS sequence"/>
</dbReference>
<evidence type="ECO:0000313" key="2">
    <source>
        <dbReference type="Proteomes" id="UP000596661"/>
    </source>
</evidence>
<sequence length="76" mass="8297">MGKRIGIEACHRPLWAPNNPVVSLLGGRVEVDEDNRVREKIGGERVGVSRGPILGGEAHLGVERPDMALPPWLTYT</sequence>
<dbReference type="EnsemblPlants" id="evm.model.ctgX7.9">
    <property type="protein sequence ID" value="cds.evm.model.ctgX7.9"/>
    <property type="gene ID" value="evm.TU.ctgX7.9"/>
</dbReference>